<gene>
    <name evidence="2" type="ORF">LSP00402_LOCUS12754</name>
</gene>
<protein>
    <submittedName>
        <fullName evidence="2">Uncharacterized protein</fullName>
    </submittedName>
</protein>
<dbReference type="InterPro" id="IPR032675">
    <property type="entry name" value="LRR_dom_sf"/>
</dbReference>
<evidence type="ECO:0000313" key="2">
    <source>
        <dbReference type="EMBL" id="CAD9768774.1"/>
    </source>
</evidence>
<dbReference type="EMBL" id="HBHP01020500">
    <property type="protein sequence ID" value="CAD9768774.1"/>
    <property type="molecule type" value="Transcribed_RNA"/>
</dbReference>
<reference evidence="2" key="1">
    <citation type="submission" date="2021-01" db="EMBL/GenBank/DDBJ databases">
        <authorList>
            <person name="Corre E."/>
            <person name="Pelletier E."/>
            <person name="Niang G."/>
            <person name="Scheremetjew M."/>
            <person name="Finn R."/>
            <person name="Kale V."/>
            <person name="Holt S."/>
            <person name="Cochrane G."/>
            <person name="Meng A."/>
            <person name="Brown T."/>
            <person name="Cohen L."/>
        </authorList>
    </citation>
    <scope>NUCLEOTIDE SEQUENCE</scope>
    <source>
        <strain evidence="2">CCMP622</strain>
    </source>
</reference>
<dbReference type="InterPro" id="IPR052201">
    <property type="entry name" value="LRR-containing_regulator"/>
</dbReference>
<evidence type="ECO:0000256" key="1">
    <source>
        <dbReference type="ARBA" id="ARBA00022737"/>
    </source>
</evidence>
<accession>A0A7S2XCB2</accession>
<dbReference type="PANTHER" id="PTHR24111:SF0">
    <property type="entry name" value="LEUCINE-RICH REPEAT-CONTAINING PROTEIN"/>
    <property type="match status" value="1"/>
</dbReference>
<dbReference type="SUPFAM" id="SSF52047">
    <property type="entry name" value="RNI-like"/>
    <property type="match status" value="1"/>
</dbReference>
<proteinExistence type="predicted"/>
<dbReference type="InterPro" id="IPR001611">
    <property type="entry name" value="Leu-rich_rpt"/>
</dbReference>
<dbReference type="Pfam" id="PF13516">
    <property type="entry name" value="LRR_6"/>
    <property type="match status" value="2"/>
</dbReference>
<dbReference type="SMART" id="SM00368">
    <property type="entry name" value="LRR_RI"/>
    <property type="match status" value="3"/>
</dbReference>
<keyword evidence="1" id="KW-0677">Repeat</keyword>
<sequence length="394" mass="43610">MIGSFRRGLGSLARATFAKLKKPGSRLKPPKGSVWRSYLTRIYQPGWRKFLLATSMVAPMYSEGESNIGGMKFTRETIKQLRKDSPMVSPRHQESASTKMSQLMFKFFGSKCVGLAHLGMFAAAHIPGEQRAPFRNLNDIFNLGDEESEVKEAVGPMGKSCFSEKYEETSSEETVAAKEEKKETPISSSDVAYFEAKVTNGGVLVLRSEDIAPGRWEALSSYLKDTPSIKVLRLQGVEITTKELKIIGASLKEIRHITFCDNSIGLNQGAFDVLCATLLCCSFLESTSIVRNSLDDGHVGQIVNLISKHNSMKELSLCWNGIGDTGAMQLAKALQDMSRAMTLKLLDLSYNCIGDIGRQHLRSCSDKYWRNVYGDPVCISLETKVECRSSGTRL</sequence>
<name>A0A7S2XCB2_9EUKA</name>
<organism evidence="2">
    <name type="scientific">Lotharella oceanica</name>
    <dbReference type="NCBI Taxonomy" id="641309"/>
    <lineage>
        <taxon>Eukaryota</taxon>
        <taxon>Sar</taxon>
        <taxon>Rhizaria</taxon>
        <taxon>Cercozoa</taxon>
        <taxon>Chlorarachniophyceae</taxon>
        <taxon>Lotharella</taxon>
    </lineage>
</organism>
<dbReference type="Gene3D" id="3.80.10.10">
    <property type="entry name" value="Ribonuclease Inhibitor"/>
    <property type="match status" value="1"/>
</dbReference>
<dbReference type="AlphaFoldDB" id="A0A7S2XCB2"/>
<dbReference type="PANTHER" id="PTHR24111">
    <property type="entry name" value="LEUCINE-RICH REPEAT-CONTAINING PROTEIN 34"/>
    <property type="match status" value="1"/>
</dbReference>